<dbReference type="EMBL" id="JAQIZT010000002">
    <property type="protein sequence ID" value="KAJ7007539.1"/>
    <property type="molecule type" value="Genomic_DNA"/>
</dbReference>
<evidence type="ECO:0000313" key="2">
    <source>
        <dbReference type="Proteomes" id="UP001164929"/>
    </source>
</evidence>
<protein>
    <submittedName>
        <fullName evidence="1">Uncharacterized protein</fullName>
    </submittedName>
</protein>
<keyword evidence="2" id="KW-1185">Reference proteome</keyword>
<sequence length="68" mass="7880">MTGTAAMACELRFSLEKETSPLKPSRDFDDRVFQQPCTEELRQSIRSITNRIPVNCHHHPHTRETTKV</sequence>
<name>A0AAD6WEH6_9ROSI</name>
<proteinExistence type="predicted"/>
<gene>
    <name evidence="1" type="ORF">NC653_006548</name>
</gene>
<dbReference type="AlphaFoldDB" id="A0AAD6WEH6"/>
<organism evidence="1 2">
    <name type="scientific">Populus alba x Populus x berolinensis</name>
    <dbReference type="NCBI Taxonomy" id="444605"/>
    <lineage>
        <taxon>Eukaryota</taxon>
        <taxon>Viridiplantae</taxon>
        <taxon>Streptophyta</taxon>
        <taxon>Embryophyta</taxon>
        <taxon>Tracheophyta</taxon>
        <taxon>Spermatophyta</taxon>
        <taxon>Magnoliopsida</taxon>
        <taxon>eudicotyledons</taxon>
        <taxon>Gunneridae</taxon>
        <taxon>Pentapetalae</taxon>
        <taxon>rosids</taxon>
        <taxon>fabids</taxon>
        <taxon>Malpighiales</taxon>
        <taxon>Salicaceae</taxon>
        <taxon>Saliceae</taxon>
        <taxon>Populus</taxon>
    </lineage>
</organism>
<evidence type="ECO:0000313" key="1">
    <source>
        <dbReference type="EMBL" id="KAJ7007539.1"/>
    </source>
</evidence>
<comment type="caution">
    <text evidence="1">The sequence shown here is derived from an EMBL/GenBank/DDBJ whole genome shotgun (WGS) entry which is preliminary data.</text>
</comment>
<dbReference type="Proteomes" id="UP001164929">
    <property type="component" value="Chromosome 2"/>
</dbReference>
<accession>A0AAD6WEH6</accession>
<reference evidence="1" key="1">
    <citation type="journal article" date="2023" name="Mol. Ecol. Resour.">
        <title>Chromosome-level genome assembly of a triploid poplar Populus alba 'Berolinensis'.</title>
        <authorList>
            <person name="Chen S."/>
            <person name="Yu Y."/>
            <person name="Wang X."/>
            <person name="Wang S."/>
            <person name="Zhang T."/>
            <person name="Zhou Y."/>
            <person name="He R."/>
            <person name="Meng N."/>
            <person name="Wang Y."/>
            <person name="Liu W."/>
            <person name="Liu Z."/>
            <person name="Liu J."/>
            <person name="Guo Q."/>
            <person name="Huang H."/>
            <person name="Sederoff R.R."/>
            <person name="Wang G."/>
            <person name="Qu G."/>
            <person name="Chen S."/>
        </authorList>
    </citation>
    <scope>NUCLEOTIDE SEQUENCE</scope>
    <source>
        <strain evidence="1">SC-2020</strain>
    </source>
</reference>